<name>A0A8D9E545_9HEMI</name>
<dbReference type="EMBL" id="HBUF01421742">
    <property type="protein sequence ID" value="CAG6740891.1"/>
    <property type="molecule type" value="Transcribed_RNA"/>
</dbReference>
<sequence length="118" mass="13774">MIQAVFNMFSFFMFKFEFFKKDLRVDYASDIKMAILKLTLLNFGPDLNSNLLIHSPLHLPLSYWRLVFETMNTFGFSIILRTQSRLPAYQSHPVTLIVTHLRNVCSAWRDVHTTCSPA</sequence>
<proteinExistence type="predicted"/>
<accession>A0A8D9E545</accession>
<protein>
    <submittedName>
        <fullName evidence="1">Uncharacterized protein</fullName>
    </submittedName>
</protein>
<dbReference type="AlphaFoldDB" id="A0A8D9E545"/>
<organism evidence="1">
    <name type="scientific">Cacopsylla melanoneura</name>
    <dbReference type="NCBI Taxonomy" id="428564"/>
    <lineage>
        <taxon>Eukaryota</taxon>
        <taxon>Metazoa</taxon>
        <taxon>Ecdysozoa</taxon>
        <taxon>Arthropoda</taxon>
        <taxon>Hexapoda</taxon>
        <taxon>Insecta</taxon>
        <taxon>Pterygota</taxon>
        <taxon>Neoptera</taxon>
        <taxon>Paraneoptera</taxon>
        <taxon>Hemiptera</taxon>
        <taxon>Sternorrhyncha</taxon>
        <taxon>Psylloidea</taxon>
        <taxon>Psyllidae</taxon>
        <taxon>Psyllinae</taxon>
        <taxon>Cacopsylla</taxon>
    </lineage>
</organism>
<evidence type="ECO:0000313" key="1">
    <source>
        <dbReference type="EMBL" id="CAG6740891.1"/>
    </source>
</evidence>
<dbReference type="EMBL" id="HBUF01421743">
    <property type="protein sequence ID" value="CAG6740892.1"/>
    <property type="molecule type" value="Transcribed_RNA"/>
</dbReference>
<reference evidence="1" key="1">
    <citation type="submission" date="2021-05" db="EMBL/GenBank/DDBJ databases">
        <authorList>
            <person name="Alioto T."/>
            <person name="Alioto T."/>
            <person name="Gomez Garrido J."/>
        </authorList>
    </citation>
    <scope>NUCLEOTIDE SEQUENCE</scope>
</reference>